<name>A0A8W7P830_ANOCL</name>
<protein>
    <submittedName>
        <fullName evidence="2">Uncharacterized protein</fullName>
    </submittedName>
</protein>
<accession>A0A8W7P830</accession>
<dbReference type="EnsemblMetazoa" id="ACOM027204-RA">
    <property type="protein sequence ID" value="ACOM027204-PA.1"/>
    <property type="gene ID" value="ACOM027204"/>
</dbReference>
<proteinExistence type="predicted"/>
<feature type="region of interest" description="Disordered" evidence="1">
    <location>
        <begin position="1"/>
        <end position="43"/>
    </location>
</feature>
<feature type="compositionally biased region" description="Polar residues" evidence="1">
    <location>
        <begin position="1"/>
        <end position="10"/>
    </location>
</feature>
<evidence type="ECO:0000256" key="1">
    <source>
        <dbReference type="SAM" id="MobiDB-lite"/>
    </source>
</evidence>
<dbReference type="AlphaFoldDB" id="A0A8W7P830"/>
<sequence>MNHVTGTPTSHAREHNPRTPTQPAAGKKNGNLVENHTGKDIPRITTTDGDCATAPWAALQCPLARLVSATLSQSCRAVCETIEPSARPVHGAVTRFPGHWRCTSRGFNLVARG</sequence>
<dbReference type="Proteomes" id="UP000075882">
    <property type="component" value="Unassembled WGS sequence"/>
</dbReference>
<organism evidence="2">
    <name type="scientific">Anopheles coluzzii</name>
    <name type="common">African malaria mosquito</name>
    <dbReference type="NCBI Taxonomy" id="1518534"/>
    <lineage>
        <taxon>Eukaryota</taxon>
        <taxon>Metazoa</taxon>
        <taxon>Ecdysozoa</taxon>
        <taxon>Arthropoda</taxon>
        <taxon>Hexapoda</taxon>
        <taxon>Insecta</taxon>
        <taxon>Pterygota</taxon>
        <taxon>Neoptera</taxon>
        <taxon>Endopterygota</taxon>
        <taxon>Diptera</taxon>
        <taxon>Nematocera</taxon>
        <taxon>Culicoidea</taxon>
        <taxon>Culicidae</taxon>
        <taxon>Anophelinae</taxon>
        <taxon>Anopheles</taxon>
    </lineage>
</organism>
<evidence type="ECO:0000313" key="2">
    <source>
        <dbReference type="EnsemblMetazoa" id="ACOM027204-PA.1"/>
    </source>
</evidence>
<reference evidence="2" key="1">
    <citation type="submission" date="2022-08" db="UniProtKB">
        <authorList>
            <consortium name="EnsemblMetazoa"/>
        </authorList>
    </citation>
    <scope>IDENTIFICATION</scope>
</reference>